<gene>
    <name evidence="1" type="ORF">AGABI1DRAFT_38352</name>
</gene>
<sequence length="86" mass="9728">MTAHKAQGQTLQKAIVDLQSCHGCEAPYVMLSRVTSLEGLLILRPFDIRRIQCRPSEDTRKEMERLLGIHLQTCHVPTDIDENSPS</sequence>
<dbReference type="OMA" id="DMRKESH"/>
<dbReference type="GeneID" id="18829279"/>
<dbReference type="EMBL" id="JH971389">
    <property type="protein sequence ID" value="EKM80524.1"/>
    <property type="molecule type" value="Genomic_DNA"/>
</dbReference>
<name>K5W146_AGABU</name>
<dbReference type="HOGENOM" id="CLU_001324_10_1_1"/>
<accession>K5W146</accession>
<protein>
    <recommendedName>
        <fullName evidence="3">UvrD-like helicase C-terminal domain-containing protein</fullName>
    </recommendedName>
</protein>
<reference evidence="2" key="1">
    <citation type="journal article" date="2012" name="Proc. Natl. Acad. Sci. U.S.A.">
        <title>Genome sequence of the button mushroom Agaricus bisporus reveals mechanisms governing adaptation to a humic-rich ecological niche.</title>
        <authorList>
            <person name="Morin E."/>
            <person name="Kohler A."/>
            <person name="Baker A.R."/>
            <person name="Foulongne-Oriol M."/>
            <person name="Lombard V."/>
            <person name="Nagy L.G."/>
            <person name="Ohm R.A."/>
            <person name="Patyshakuliyeva A."/>
            <person name="Brun A."/>
            <person name="Aerts A.L."/>
            <person name="Bailey A.M."/>
            <person name="Billette C."/>
            <person name="Coutinho P.M."/>
            <person name="Deakin G."/>
            <person name="Doddapaneni H."/>
            <person name="Floudas D."/>
            <person name="Grimwood J."/>
            <person name="Hilden K."/>
            <person name="Kuees U."/>
            <person name="LaButti K.M."/>
            <person name="Lapidus A."/>
            <person name="Lindquist E.A."/>
            <person name="Lucas S.M."/>
            <person name="Murat C."/>
            <person name="Riley R.W."/>
            <person name="Salamov A.A."/>
            <person name="Schmutz J."/>
            <person name="Subramanian V."/>
            <person name="Woesten H.A.B."/>
            <person name="Xu J."/>
            <person name="Eastwood D.C."/>
            <person name="Foster G.D."/>
            <person name="Sonnenberg A.S."/>
            <person name="Cullen D."/>
            <person name="de Vries R.P."/>
            <person name="Lundell T."/>
            <person name="Hibbett D.S."/>
            <person name="Henrissat B."/>
            <person name="Burton K.S."/>
            <person name="Kerrigan R.W."/>
            <person name="Challen M.P."/>
            <person name="Grigoriev I.V."/>
            <person name="Martin F."/>
        </authorList>
    </citation>
    <scope>NUCLEOTIDE SEQUENCE [LARGE SCALE GENOMIC DNA]</scope>
    <source>
        <strain evidence="2">JB137-S8 / ATCC MYA-4627 / FGSC 10392</strain>
    </source>
</reference>
<dbReference type="KEGG" id="abp:AGABI1DRAFT38352"/>
<dbReference type="Proteomes" id="UP000008493">
    <property type="component" value="Unassembled WGS sequence"/>
</dbReference>
<dbReference type="OrthoDB" id="432234at2759"/>
<keyword evidence="2" id="KW-1185">Reference proteome</keyword>
<evidence type="ECO:0000313" key="2">
    <source>
        <dbReference type="Proteomes" id="UP000008493"/>
    </source>
</evidence>
<dbReference type="RefSeq" id="XP_007328848.1">
    <property type="nucleotide sequence ID" value="XM_007328786.1"/>
</dbReference>
<proteinExistence type="predicted"/>
<dbReference type="AlphaFoldDB" id="K5W146"/>
<evidence type="ECO:0008006" key="3">
    <source>
        <dbReference type="Google" id="ProtNLM"/>
    </source>
</evidence>
<organism evidence="1 2">
    <name type="scientific">Agaricus bisporus var. burnettii (strain JB137-S8 / ATCC MYA-4627 / FGSC 10392)</name>
    <name type="common">White button mushroom</name>
    <dbReference type="NCBI Taxonomy" id="597362"/>
    <lineage>
        <taxon>Eukaryota</taxon>
        <taxon>Fungi</taxon>
        <taxon>Dikarya</taxon>
        <taxon>Basidiomycota</taxon>
        <taxon>Agaricomycotina</taxon>
        <taxon>Agaricomycetes</taxon>
        <taxon>Agaricomycetidae</taxon>
        <taxon>Agaricales</taxon>
        <taxon>Agaricineae</taxon>
        <taxon>Agaricaceae</taxon>
        <taxon>Agaricus</taxon>
    </lineage>
</organism>
<evidence type="ECO:0000313" key="1">
    <source>
        <dbReference type="EMBL" id="EKM80524.1"/>
    </source>
</evidence>
<dbReference type="eggNOG" id="ENOG502SX1A">
    <property type="taxonomic scope" value="Eukaryota"/>
</dbReference>
<dbReference type="InParanoid" id="K5W146"/>